<evidence type="ECO:0000256" key="3">
    <source>
        <dbReference type="ARBA" id="ARBA00022562"/>
    </source>
</evidence>
<dbReference type="SUPFAM" id="SSF161234">
    <property type="entry name" value="E7 C-terminal domain-like"/>
    <property type="match status" value="1"/>
</dbReference>
<evidence type="ECO:0000313" key="21">
    <source>
        <dbReference type="Proteomes" id="UP000140763"/>
    </source>
</evidence>
<keyword evidence="4 18" id="KW-0945">Host-virus interaction</keyword>
<keyword evidence="11 18" id="KW-0238">DNA-binding</keyword>
<evidence type="ECO:0000256" key="4">
    <source>
        <dbReference type="ARBA" id="ARBA00022581"/>
    </source>
</evidence>
<comment type="PTM">
    <text evidence="18">Highly phosphorylated.</text>
</comment>
<dbReference type="GO" id="GO:0019904">
    <property type="term" value="F:protein domain specific binding"/>
    <property type="evidence" value="ECO:0007669"/>
    <property type="project" value="UniProtKB-UniRule"/>
</dbReference>
<keyword evidence="2 18" id="KW-0244">Early protein</keyword>
<comment type="function">
    <text evidence="19">E7 protein has both transforming and trans-activating activities.</text>
</comment>
<comment type="domain">
    <text evidence="18">The E7 terminal domain is an intrinsically disordered domain, whose flexibility and conformational transitions confer target adaptability to the oncoprotein. It allows adaptation to a variety of protein targets and exposes the PEST degradation sequence that regulates its turnover in the cell.</text>
</comment>
<evidence type="ECO:0000256" key="5">
    <source>
        <dbReference type="ARBA" id="ARBA00022632"/>
    </source>
</evidence>
<evidence type="ECO:0000256" key="10">
    <source>
        <dbReference type="ARBA" id="ARBA00023015"/>
    </source>
</evidence>
<dbReference type="GO" id="GO:0008270">
    <property type="term" value="F:zinc ion binding"/>
    <property type="evidence" value="ECO:0007669"/>
    <property type="project" value="UniProtKB-KW"/>
</dbReference>
<reference evidence="21" key="1">
    <citation type="submission" date="2015-01" db="EMBL/GenBank/DDBJ databases">
        <title>Does Human Papillomavirus-Negative Condylomata Exist?</title>
        <authorList>
            <person name="Arroyo Muhr L.S."/>
            <person name="Bzhalava D."/>
            <person name="Lagheden C."/>
            <person name="Eklund C."/>
            <person name="Johansson H."/>
            <person name="Forslund O."/>
            <person name="Dillner J."/>
            <person name="Hultin E."/>
        </authorList>
    </citation>
    <scope>NUCLEOTIDE SEQUENCE [LARGE SCALE GENOMIC DNA]</scope>
</reference>
<dbReference type="EMBL" id="KP692114">
    <property type="protein sequence ID" value="AKP16335.1"/>
    <property type="molecule type" value="Genomic_DNA"/>
</dbReference>
<dbReference type="GO" id="GO:0030430">
    <property type="term" value="C:host cell cytoplasm"/>
    <property type="evidence" value="ECO:0007669"/>
    <property type="project" value="UniProtKB-SubCell"/>
</dbReference>
<evidence type="ECO:0000256" key="1">
    <source>
        <dbReference type="ARBA" id="ARBA00022504"/>
    </source>
</evidence>
<evidence type="ECO:0000256" key="13">
    <source>
        <dbReference type="ARBA" id="ARBA00023163"/>
    </source>
</evidence>
<evidence type="ECO:0000313" key="20">
    <source>
        <dbReference type="EMBL" id="AKP16335.1"/>
    </source>
</evidence>
<keyword evidence="9 18" id="KW-0862">Zinc</keyword>
<keyword evidence="5 18" id="KW-1090">Inhibition of host innate immune response by virus</keyword>
<evidence type="ECO:0000256" key="12">
    <source>
        <dbReference type="ARBA" id="ARBA00023159"/>
    </source>
</evidence>
<keyword evidence="14 18" id="KW-1035">Host cytoplasm</keyword>
<feature type="zinc finger region" evidence="18">
    <location>
        <begin position="47"/>
        <end position="83"/>
    </location>
</feature>
<keyword evidence="12 18" id="KW-0010">Activator</keyword>
<evidence type="ECO:0000256" key="18">
    <source>
        <dbReference type="HAMAP-Rule" id="MF_04004"/>
    </source>
</evidence>
<dbReference type="Gene3D" id="3.30.160.330">
    <property type="match status" value="1"/>
</dbReference>
<evidence type="ECO:0000256" key="17">
    <source>
        <dbReference type="ARBA" id="ARBA00023309"/>
    </source>
</evidence>
<evidence type="ECO:0000256" key="9">
    <source>
        <dbReference type="ARBA" id="ARBA00022833"/>
    </source>
</evidence>
<evidence type="ECO:0000256" key="7">
    <source>
        <dbReference type="ARBA" id="ARBA00022771"/>
    </source>
</evidence>
<dbReference type="GO" id="GO:0052170">
    <property type="term" value="P:symbiont-mediated suppression of host innate immune response"/>
    <property type="evidence" value="ECO:0007669"/>
    <property type="project" value="UniProtKB-KW"/>
</dbReference>
<evidence type="ECO:0000256" key="14">
    <source>
        <dbReference type="ARBA" id="ARBA00023200"/>
    </source>
</evidence>
<protein>
    <recommendedName>
        <fullName evidence="18 19">Protein E7</fullName>
    </recommendedName>
</protein>
<keyword evidence="17 18" id="KW-1078">G1/S host cell cycle checkpoint dysregulation by virus</keyword>
<dbReference type="GO" id="GO:0006351">
    <property type="term" value="P:DNA-templated transcription"/>
    <property type="evidence" value="ECO:0007669"/>
    <property type="project" value="UniProtKB-UniRule"/>
</dbReference>
<evidence type="ECO:0000256" key="6">
    <source>
        <dbReference type="ARBA" id="ARBA00022723"/>
    </source>
</evidence>
<comment type="similarity">
    <text evidence="18 19">Belongs to the papillomaviridae E7 protein family.</text>
</comment>
<keyword evidence="6 18" id="KW-0479">Metal-binding</keyword>
<keyword evidence="16 18" id="KW-0899">Viral immunoevasion</keyword>
<evidence type="ECO:0000256" key="15">
    <source>
        <dbReference type="ARBA" id="ARBA00023258"/>
    </source>
</evidence>
<comment type="subcellular location">
    <subcellularLocation>
        <location evidence="18">Host cytoplasm</location>
    </subcellularLocation>
    <subcellularLocation>
        <location evidence="18">Host nucleus</location>
    </subcellularLocation>
    <text evidence="18">Predominantly found in the host nucleus.</text>
</comment>
<sequence length="93" mass="10488">MRGDRATIPDIELEHLVLPANLVSDESLSPDATAEEELCPYRIDSECYNCKCRIRITVAATEFGIRCTQQLLLKELCLFCPSCSRQLPRNGRS</sequence>
<evidence type="ECO:0000256" key="8">
    <source>
        <dbReference type="ARBA" id="ARBA00022830"/>
    </source>
</evidence>
<name>A0A0H4LNX5_9PAPI</name>
<comment type="subunit">
    <text evidence="18">Homodimer. Homooligomer. Interacts with host RB1; this interaction induces dissociation of RB1-E2F1 complex thereby disrupting RB1 activity. Interacts with host EP300; this interaction represses EP300 transcriptional activity. Interacts with protein E2; this interaction inhibits E7 oncogenic activity. Interacts with host TMEM173/STING; this interaction impairs the ability of TMEM173/STING to sense cytosolic DNA and promote the production of type I interferon (IFN-alpha and IFN-beta).</text>
</comment>
<organism evidence="20 21">
    <name type="scientific">human papillomavirus 200</name>
    <dbReference type="NCBI Taxonomy" id="1682339"/>
    <lineage>
        <taxon>Viruses</taxon>
        <taxon>Monodnaviria</taxon>
        <taxon>Shotokuvirae</taxon>
        <taxon>Cossaviricota</taxon>
        <taxon>Papovaviricetes</taxon>
        <taxon>Zurhausenvirales</taxon>
        <taxon>Papillomaviridae</taxon>
        <taxon>Firstpapillomavirinae</taxon>
        <taxon>Gammapapillomavirus</taxon>
        <taxon>Gammapapillomavirus 2</taxon>
    </lineage>
</organism>
<dbReference type="GO" id="GO:0039502">
    <property type="term" value="P:symbiont-mediated suppression of host type I interferon-mediated signaling pathway"/>
    <property type="evidence" value="ECO:0007669"/>
    <property type="project" value="UniProtKB-UniRule"/>
</dbReference>
<evidence type="ECO:0000256" key="11">
    <source>
        <dbReference type="ARBA" id="ARBA00023125"/>
    </source>
</evidence>
<evidence type="ECO:0000256" key="16">
    <source>
        <dbReference type="ARBA" id="ARBA00023280"/>
    </source>
</evidence>
<dbReference type="InterPro" id="IPR000148">
    <property type="entry name" value="Papilloma_E7"/>
</dbReference>
<gene>
    <name evidence="18 20" type="primary">E7</name>
</gene>
<dbReference type="GO" id="GO:0039645">
    <property type="term" value="P:symbiont-mediated perturbation of host cell cycle G1/S transition checkpoint"/>
    <property type="evidence" value="ECO:0007669"/>
    <property type="project" value="UniProtKB-UniRule"/>
</dbReference>
<keyword evidence="3 18" id="KW-1048">Host nucleus</keyword>
<dbReference type="Pfam" id="PF00527">
    <property type="entry name" value="E7"/>
    <property type="match status" value="1"/>
</dbReference>
<comment type="caution">
    <text evidence="18">Lacks conserved residue(s) required for the propagation of feature annotation.</text>
</comment>
<keyword evidence="7 18" id="KW-0863">Zinc-finger</keyword>
<keyword evidence="15" id="KW-0922">Interferon antiviral system evasion</keyword>
<feature type="short sequence motif" description="Nuclear export signal" evidence="18">
    <location>
        <begin position="65"/>
        <end position="73"/>
    </location>
</feature>
<keyword evidence="10 18" id="KW-0805">Transcription regulation</keyword>
<proteinExistence type="inferred from homology"/>
<comment type="function">
    <text evidence="18">Plays a role in viral genome replication by driving entry of quiescent cells into the cell cycle. Stimulation of progression from G1 to S phase allows the virus to efficiently use the cellular DNA replicating machinery to achieve viral genome replication. E7 protein has both transforming and trans-activating activities. Induces the disassembly of the E2F1 transcription factor from RB1, with subsequent transcriptional activation of E2F1-regulated S-phase genes. Interferes with host histone deacetylation mediated by HDAC1 and HDAC2, leading to transcription activation. Plays also a role in the inhibition of both antiviral and antiproliferative functions of host interferon alpha. Interaction with host TMEM173/STING impairs the ability of TMEM173/STING to sense cytosolic DNA and promote the production of type I interferon (IFN-alpha and IFN-beta).</text>
</comment>
<evidence type="ECO:0000256" key="2">
    <source>
        <dbReference type="ARBA" id="ARBA00022518"/>
    </source>
</evidence>
<keyword evidence="8 18" id="KW-1114">Inhibition of host interferon signaling pathway by virus</keyword>
<dbReference type="HAMAP" id="MF_04004">
    <property type="entry name" value="PPV_E7"/>
    <property type="match status" value="1"/>
</dbReference>
<keyword evidence="1 18" id="KW-1121">Modulation of host cell cycle by virus</keyword>
<accession>A0A0H4LNX5</accession>
<dbReference type="GO" id="GO:0003700">
    <property type="term" value="F:DNA-binding transcription factor activity"/>
    <property type="evidence" value="ECO:0007669"/>
    <property type="project" value="UniProtKB-UniRule"/>
</dbReference>
<dbReference type="PIRSF" id="PIRSF003407">
    <property type="entry name" value="Papvi_E7"/>
    <property type="match status" value="1"/>
</dbReference>
<dbReference type="GO" id="GO:0003677">
    <property type="term" value="F:DNA binding"/>
    <property type="evidence" value="ECO:0007669"/>
    <property type="project" value="UniProtKB-UniRule"/>
</dbReference>
<dbReference type="Proteomes" id="UP000140763">
    <property type="component" value="Genome"/>
</dbReference>
<evidence type="ECO:0000256" key="19">
    <source>
        <dbReference type="PIRNR" id="PIRNR003407"/>
    </source>
</evidence>
<dbReference type="GO" id="GO:0042025">
    <property type="term" value="C:host cell nucleus"/>
    <property type="evidence" value="ECO:0007669"/>
    <property type="project" value="UniProtKB-SubCell"/>
</dbReference>
<keyword evidence="13 18" id="KW-0804">Transcription</keyword>